<dbReference type="Proteomes" id="UP000095192">
    <property type="component" value="Unassembled WGS sequence"/>
</dbReference>
<evidence type="ECO:0000256" key="1">
    <source>
        <dbReference type="SAM" id="MobiDB-lite"/>
    </source>
</evidence>
<name>A0A1D3CR18_9EIME</name>
<dbReference type="AlphaFoldDB" id="A0A1D3CR18"/>
<comment type="caution">
    <text evidence="2">The sequence shown here is derived from an EMBL/GenBank/DDBJ whole genome shotgun (WGS) entry which is preliminary data.</text>
</comment>
<dbReference type="EMBL" id="JROU02002259">
    <property type="protein sequence ID" value="OEH73636.1"/>
    <property type="molecule type" value="Genomic_DNA"/>
</dbReference>
<evidence type="ECO:0000313" key="3">
    <source>
        <dbReference type="Proteomes" id="UP000095192"/>
    </source>
</evidence>
<reference evidence="2 3" key="1">
    <citation type="journal article" date="2016" name="BMC Genomics">
        <title>Comparative genomics reveals Cyclospora cayetanensis possesses coccidia-like metabolism and invasion components but unique surface antigens.</title>
        <authorList>
            <person name="Liu S."/>
            <person name="Wang L."/>
            <person name="Zheng H."/>
            <person name="Xu Z."/>
            <person name="Roellig D.M."/>
            <person name="Li N."/>
            <person name="Frace M.A."/>
            <person name="Tang K."/>
            <person name="Arrowood M.J."/>
            <person name="Moss D.M."/>
            <person name="Zhang L."/>
            <person name="Feng Y."/>
            <person name="Xiao L."/>
        </authorList>
    </citation>
    <scope>NUCLEOTIDE SEQUENCE [LARGE SCALE GENOMIC DNA]</scope>
    <source>
        <strain evidence="2 3">CHN_HEN01</strain>
    </source>
</reference>
<dbReference type="VEuPathDB" id="ToxoDB:cyc_01451"/>
<accession>A0A1D3CR18</accession>
<gene>
    <name evidence="2" type="ORF">cyc_01451</name>
</gene>
<protein>
    <submittedName>
        <fullName evidence="2">Uncharacterized protein</fullName>
    </submittedName>
</protein>
<organism evidence="2 3">
    <name type="scientific">Cyclospora cayetanensis</name>
    <dbReference type="NCBI Taxonomy" id="88456"/>
    <lineage>
        <taxon>Eukaryota</taxon>
        <taxon>Sar</taxon>
        <taxon>Alveolata</taxon>
        <taxon>Apicomplexa</taxon>
        <taxon>Conoidasida</taxon>
        <taxon>Coccidia</taxon>
        <taxon>Eucoccidiorida</taxon>
        <taxon>Eimeriorina</taxon>
        <taxon>Eimeriidae</taxon>
        <taxon>Cyclospora</taxon>
    </lineage>
</organism>
<feature type="region of interest" description="Disordered" evidence="1">
    <location>
        <begin position="169"/>
        <end position="188"/>
    </location>
</feature>
<dbReference type="InParanoid" id="A0A1D3CR18"/>
<proteinExistence type="predicted"/>
<sequence length="269" mass="29186">MHVNLLGPSEGTADCGAVTVTDAAELPSCLLHDVCNNGKGNSTQLIEETALLRQALDKALQPLGIYWARDFFAQKELPHALAFLITESRMTQIAAAAVRKNAAAEGSSAYVKRTTEATETPAAIAIKRIQQQIEAFECCRHSVQQLLQYLQNQLLQQLLPLSKWGPKIQQQRRREQQQSQKIPHLEQPPGRVSEALGIVEEEIEIATMAIFGKATMGVAAAHAEAIEPQEMLSFLASVSIAVDASVSPVTFSCIPPPTSAGARRTVLLQ</sequence>
<evidence type="ECO:0000313" key="2">
    <source>
        <dbReference type="EMBL" id="OEH73636.1"/>
    </source>
</evidence>
<keyword evidence="3" id="KW-1185">Reference proteome</keyword>